<proteinExistence type="inferred from homology"/>
<evidence type="ECO:0000256" key="2">
    <source>
        <dbReference type="SAM" id="MobiDB-lite"/>
    </source>
</evidence>
<sequence length="99" mass="11062">MHFAIVGRDRPGAEDLRSKTRPSHRDYIHGPHENVVLVLAGPLLAPDGRTMTGSLLVVEAQSREAVEQFSRGDPYRKVGLFAEVQIDAWNWITGKPDEK</sequence>
<dbReference type="PANTHER" id="PTHR33606:SF3">
    <property type="entry name" value="PROTEIN YCII"/>
    <property type="match status" value="1"/>
</dbReference>
<dbReference type="SUPFAM" id="SSF54909">
    <property type="entry name" value="Dimeric alpha+beta barrel"/>
    <property type="match status" value="1"/>
</dbReference>
<organism evidence="4 5">
    <name type="scientific">Burkholderia cenocepacia</name>
    <dbReference type="NCBI Taxonomy" id="95486"/>
    <lineage>
        <taxon>Bacteria</taxon>
        <taxon>Pseudomonadati</taxon>
        <taxon>Pseudomonadota</taxon>
        <taxon>Betaproteobacteria</taxon>
        <taxon>Burkholderiales</taxon>
        <taxon>Burkholderiaceae</taxon>
        <taxon>Burkholderia</taxon>
        <taxon>Burkholderia cepacia complex</taxon>
    </lineage>
</organism>
<dbReference type="Pfam" id="PF03795">
    <property type="entry name" value="YCII"/>
    <property type="match status" value="1"/>
</dbReference>
<evidence type="ECO:0000313" key="5">
    <source>
        <dbReference type="Proteomes" id="UP000029413"/>
    </source>
</evidence>
<dbReference type="AlphaFoldDB" id="A0AAN0RWM4"/>
<dbReference type="KEGG" id="bcen:DM39_4145"/>
<dbReference type="InterPro" id="IPR051807">
    <property type="entry name" value="Sec-metab_biosynth-assoc"/>
</dbReference>
<dbReference type="InterPro" id="IPR005545">
    <property type="entry name" value="YCII"/>
</dbReference>
<dbReference type="Gene3D" id="3.30.70.1060">
    <property type="entry name" value="Dimeric alpha+beta barrel"/>
    <property type="match status" value="1"/>
</dbReference>
<evidence type="ECO:0000259" key="3">
    <source>
        <dbReference type="Pfam" id="PF03795"/>
    </source>
</evidence>
<dbReference type="EMBL" id="CP007784">
    <property type="protein sequence ID" value="AIO35387.1"/>
    <property type="molecule type" value="Genomic_DNA"/>
</dbReference>
<gene>
    <name evidence="4" type="ORF">DM39_4145</name>
</gene>
<dbReference type="InterPro" id="IPR011008">
    <property type="entry name" value="Dimeric_a/b-barrel"/>
</dbReference>
<evidence type="ECO:0000313" key="4">
    <source>
        <dbReference type="EMBL" id="AIO35387.1"/>
    </source>
</evidence>
<name>A0AAN0RWM4_9BURK</name>
<feature type="region of interest" description="Disordered" evidence="2">
    <location>
        <begin position="1"/>
        <end position="27"/>
    </location>
</feature>
<comment type="similarity">
    <text evidence="1">Belongs to the YciI family.</text>
</comment>
<accession>A0AAN0RWM4</accession>
<feature type="compositionally biased region" description="Basic and acidic residues" evidence="2">
    <location>
        <begin position="7"/>
        <end position="27"/>
    </location>
</feature>
<reference evidence="4 5" key="1">
    <citation type="submission" date="2014-05" db="EMBL/GenBank/DDBJ databases">
        <authorList>
            <person name="Bishop-Lilly K.A."/>
            <person name="Broomall S.M."/>
            <person name="Chain P.S."/>
            <person name="Chertkov O."/>
            <person name="Coyne S.R."/>
            <person name="Daligault H.E."/>
            <person name="Davenport K.W."/>
            <person name="Erkkila T."/>
            <person name="Frey K.G."/>
            <person name="Gibbons H.S."/>
            <person name="Gu W."/>
            <person name="Jaissle J."/>
            <person name="Johnson S.L."/>
            <person name="Koroleva G.I."/>
            <person name="Ladner J.T."/>
            <person name="Lo C.-C."/>
            <person name="Minogue T.D."/>
            <person name="Munk C."/>
            <person name="Palacios G.F."/>
            <person name="Redden C.L."/>
            <person name="Rosenzweig C.N."/>
            <person name="Scholz M.B."/>
            <person name="Teshima H."/>
            <person name="Xu Y."/>
        </authorList>
    </citation>
    <scope>NUCLEOTIDE SEQUENCE [LARGE SCALE GENOMIC DNA]</scope>
    <source>
        <strain evidence="4 5">DDS 22E-1</strain>
    </source>
</reference>
<evidence type="ECO:0000256" key="1">
    <source>
        <dbReference type="ARBA" id="ARBA00007689"/>
    </source>
</evidence>
<dbReference type="Proteomes" id="UP000029413">
    <property type="component" value="Chromosome 2"/>
</dbReference>
<feature type="domain" description="YCII-related" evidence="3">
    <location>
        <begin position="1"/>
        <end position="90"/>
    </location>
</feature>
<protein>
    <submittedName>
        <fullName evidence="4">YCII-related domain protein</fullName>
    </submittedName>
</protein>
<keyword evidence="5" id="KW-1185">Reference proteome</keyword>
<dbReference type="PANTHER" id="PTHR33606">
    <property type="entry name" value="PROTEIN YCII"/>
    <property type="match status" value="1"/>
</dbReference>